<feature type="active site" evidence="6">
    <location>
        <position position="308"/>
    </location>
</feature>
<evidence type="ECO:0000256" key="6">
    <source>
        <dbReference type="HAMAP-Rule" id="MF_00220"/>
    </source>
</evidence>
<comment type="similarity">
    <text evidence="2 6">Belongs to the metallo-dependent hydrolases superfamily. DHOase family. Class I DHOase subfamily.</text>
</comment>
<gene>
    <name evidence="6" type="primary">pyrC</name>
    <name evidence="8" type="ORF">OCV61_03330</name>
</gene>
<comment type="pathway">
    <text evidence="6">Pyrimidine metabolism; UMP biosynthesis via de novo pathway; (S)-dihydroorotate from bicarbonate: step 3/3.</text>
</comment>
<evidence type="ECO:0000256" key="5">
    <source>
        <dbReference type="ARBA" id="ARBA00022975"/>
    </source>
</evidence>
<dbReference type="CDD" id="cd01317">
    <property type="entry name" value="DHOase_IIa"/>
    <property type="match status" value="1"/>
</dbReference>
<keyword evidence="3 6" id="KW-0479">Metal-binding</keyword>
<dbReference type="InterPro" id="IPR002195">
    <property type="entry name" value="Dihydroorotase_CS"/>
</dbReference>
<dbReference type="Pfam" id="PF01979">
    <property type="entry name" value="Amidohydro_1"/>
    <property type="match status" value="1"/>
</dbReference>
<dbReference type="Proteomes" id="UP001652409">
    <property type="component" value="Unassembled WGS sequence"/>
</dbReference>
<dbReference type="EMBL" id="JAOQJL010000004">
    <property type="protein sequence ID" value="MCU6764440.1"/>
    <property type="molecule type" value="Genomic_DNA"/>
</dbReference>
<keyword evidence="5 6" id="KW-0665">Pyrimidine biosynthesis</keyword>
<dbReference type="PROSITE" id="PS00482">
    <property type="entry name" value="DIHYDROOROTASE_1"/>
    <property type="match status" value="1"/>
</dbReference>
<dbReference type="Gene3D" id="2.30.40.10">
    <property type="entry name" value="Urease, subunit C, domain 1"/>
    <property type="match status" value="1"/>
</dbReference>
<evidence type="ECO:0000256" key="3">
    <source>
        <dbReference type="ARBA" id="ARBA00022723"/>
    </source>
</evidence>
<comment type="cofactor">
    <cofactor evidence="6">
        <name>Zn(2+)</name>
        <dbReference type="ChEBI" id="CHEBI:29105"/>
    </cofactor>
    <text evidence="6">Binds 2 Zn(2+) ions per subunit.</text>
</comment>
<feature type="binding site" evidence="6">
    <location>
        <position position="154"/>
    </location>
    <ligand>
        <name>Zn(2+)</name>
        <dbReference type="ChEBI" id="CHEBI:29105"/>
        <label>1</label>
    </ligand>
</feature>
<dbReference type="Gene3D" id="3.20.20.140">
    <property type="entry name" value="Metal-dependent hydrolases"/>
    <property type="match status" value="1"/>
</dbReference>
<feature type="binding site" evidence="6">
    <location>
        <position position="62"/>
    </location>
    <ligand>
        <name>Zn(2+)</name>
        <dbReference type="ChEBI" id="CHEBI:29105"/>
        <label>1</label>
    </ligand>
</feature>
<name>A0ABT2TQE5_9FIRM</name>
<evidence type="ECO:0000256" key="1">
    <source>
        <dbReference type="ARBA" id="ARBA00002368"/>
    </source>
</evidence>
<dbReference type="InterPro" id="IPR032466">
    <property type="entry name" value="Metal_Hydrolase"/>
</dbReference>
<feature type="binding site" evidence="6">
    <location>
        <position position="96"/>
    </location>
    <ligand>
        <name>substrate</name>
    </ligand>
</feature>
<dbReference type="InterPro" id="IPR011059">
    <property type="entry name" value="Metal-dep_hydrolase_composite"/>
</dbReference>
<feature type="binding site" evidence="6">
    <location>
        <position position="234"/>
    </location>
    <ligand>
        <name>Zn(2+)</name>
        <dbReference type="ChEBI" id="CHEBI:29105"/>
        <label>2</label>
    </ligand>
</feature>
<dbReference type="SUPFAM" id="SSF51556">
    <property type="entry name" value="Metallo-dependent hydrolases"/>
    <property type="match status" value="1"/>
</dbReference>
<feature type="binding site" evidence="6">
    <location>
        <position position="181"/>
    </location>
    <ligand>
        <name>Zn(2+)</name>
        <dbReference type="ChEBI" id="CHEBI:29105"/>
        <label>2</label>
    </ligand>
</feature>
<proteinExistence type="inferred from homology"/>
<evidence type="ECO:0000313" key="8">
    <source>
        <dbReference type="EMBL" id="MCU6764440.1"/>
    </source>
</evidence>
<dbReference type="NCBIfam" id="TIGR00857">
    <property type="entry name" value="pyrC_multi"/>
    <property type="match status" value="1"/>
</dbReference>
<dbReference type="HAMAP" id="MF_00220_B">
    <property type="entry name" value="PyrC_classI_B"/>
    <property type="match status" value="1"/>
</dbReference>
<feature type="domain" description="Amidohydrolase-related" evidence="7">
    <location>
        <begin position="53"/>
        <end position="424"/>
    </location>
</feature>
<evidence type="ECO:0000256" key="4">
    <source>
        <dbReference type="ARBA" id="ARBA00022801"/>
    </source>
</evidence>
<feature type="binding site" evidence="6">
    <location>
        <position position="281"/>
    </location>
    <ligand>
        <name>substrate</name>
    </ligand>
</feature>
<organism evidence="8 9">
    <name type="scientific">Blautia ammoniilytica</name>
    <dbReference type="NCBI Taxonomy" id="2981782"/>
    <lineage>
        <taxon>Bacteria</taxon>
        <taxon>Bacillati</taxon>
        <taxon>Bacillota</taxon>
        <taxon>Clostridia</taxon>
        <taxon>Lachnospirales</taxon>
        <taxon>Lachnospiraceae</taxon>
        <taxon>Blautia</taxon>
    </lineage>
</organism>
<evidence type="ECO:0000313" key="9">
    <source>
        <dbReference type="Proteomes" id="UP001652409"/>
    </source>
</evidence>
<keyword evidence="6" id="KW-0862">Zinc</keyword>
<dbReference type="InterPro" id="IPR050138">
    <property type="entry name" value="DHOase/Allantoinase_Hydrolase"/>
</dbReference>
<dbReference type="PANTHER" id="PTHR43668:SF2">
    <property type="entry name" value="ALLANTOINASE"/>
    <property type="match status" value="1"/>
</dbReference>
<comment type="catalytic activity">
    <reaction evidence="6">
        <text>(S)-dihydroorotate + H2O = N-carbamoyl-L-aspartate + H(+)</text>
        <dbReference type="Rhea" id="RHEA:24296"/>
        <dbReference type="ChEBI" id="CHEBI:15377"/>
        <dbReference type="ChEBI" id="CHEBI:15378"/>
        <dbReference type="ChEBI" id="CHEBI:30864"/>
        <dbReference type="ChEBI" id="CHEBI:32814"/>
        <dbReference type="EC" id="3.5.2.3"/>
    </reaction>
</comment>
<dbReference type="PROSITE" id="PS00483">
    <property type="entry name" value="DIHYDROOROTASE_2"/>
    <property type="match status" value="1"/>
</dbReference>
<dbReference type="InterPro" id="IPR006680">
    <property type="entry name" value="Amidohydro-rel"/>
</dbReference>
<reference evidence="8 9" key="1">
    <citation type="journal article" date="2021" name="ISME Commun">
        <title>Automated analysis of genomic sequences facilitates high-throughput and comprehensive description of bacteria.</title>
        <authorList>
            <person name="Hitch T.C.A."/>
        </authorList>
    </citation>
    <scope>NUCLEOTIDE SEQUENCE [LARGE SCALE GENOMIC DNA]</scope>
    <source>
        <strain evidence="8 9">Sanger_23</strain>
    </source>
</reference>
<accession>A0ABT2TQE5</accession>
<feature type="binding site" evidence="6">
    <location>
        <begin position="64"/>
        <end position="66"/>
    </location>
    <ligand>
        <name>substrate</name>
    </ligand>
</feature>
<feature type="binding site" evidence="6">
    <location>
        <position position="312"/>
    </location>
    <ligand>
        <name>substrate</name>
    </ligand>
</feature>
<feature type="binding site" evidence="6">
    <location>
        <position position="154"/>
    </location>
    <ligand>
        <name>Zn(2+)</name>
        <dbReference type="ChEBI" id="CHEBI:29105"/>
        <label>2</label>
    </ligand>
</feature>
<keyword evidence="4 6" id="KW-0378">Hydrolase</keyword>
<feature type="binding site" evidence="6">
    <location>
        <position position="64"/>
    </location>
    <ligand>
        <name>Zn(2+)</name>
        <dbReference type="ChEBI" id="CHEBI:29105"/>
        <label>1</label>
    </ligand>
</feature>
<feature type="binding site" evidence="6">
    <location>
        <begin position="326"/>
        <end position="327"/>
    </location>
    <ligand>
        <name>substrate</name>
    </ligand>
</feature>
<dbReference type="InterPro" id="IPR004722">
    <property type="entry name" value="DHOase"/>
</dbReference>
<sequence>MGVLIRGGRVIDAATNTDKVMDLYLDDGVIQEIGENLQKADAGDRVIDADGLVVMPGIVDLHVHFRDPGQEYKETIETGSRAAARGGVTTVVTMPNTTPVIDEPDRVRYVQNKAAQLSQIHVLQAGAMTRGEQGKELSDIKGMADAGVPALSEDGKSVMDAKLCKEAMTIAARCDLPVLDHCEDIDLRGNGCMNDDENARRLRLPGISNAVEDVIAARDIILACETGARLHLCHCSTKGTAFMMKALSEAGITNVTAEVCPHHLILTSDDIPSDDSNYKMNPPLRKKEDVEALREGLKEGYIQAISTDHAPHSQEDKNGSMRSAAFGIVGLETSLPLIYTHLVETGVLTLGQLVEKMCLNPAKILGLDCGTIQKGHPADVILVDIEHPYKIDKNKFASKGRNTPFDGWEVKGRVLYTLCDGKIIYQEEDHD</sequence>
<comment type="function">
    <text evidence="1 6">Catalyzes the reversible cyclization of carbamoyl aspartate to dihydroorotate.</text>
</comment>
<dbReference type="PANTHER" id="PTHR43668">
    <property type="entry name" value="ALLANTOINASE"/>
    <property type="match status" value="1"/>
</dbReference>
<comment type="caution">
    <text evidence="8">The sequence shown here is derived from an EMBL/GenBank/DDBJ whole genome shotgun (WGS) entry which is preliminary data.</text>
</comment>
<dbReference type="EC" id="3.5.2.3" evidence="6"/>
<evidence type="ECO:0000259" key="7">
    <source>
        <dbReference type="Pfam" id="PF01979"/>
    </source>
</evidence>
<dbReference type="RefSeq" id="WP_158420666.1">
    <property type="nucleotide sequence ID" value="NZ_JAOQJL010000004.1"/>
</dbReference>
<evidence type="ECO:0000256" key="2">
    <source>
        <dbReference type="ARBA" id="ARBA00010286"/>
    </source>
</evidence>
<keyword evidence="9" id="KW-1185">Reference proteome</keyword>
<feature type="binding site" evidence="6">
    <location>
        <position position="308"/>
    </location>
    <ligand>
        <name>Zn(2+)</name>
        <dbReference type="ChEBI" id="CHEBI:29105"/>
        <label>1</label>
    </ligand>
</feature>
<dbReference type="SUPFAM" id="SSF51338">
    <property type="entry name" value="Composite domain of metallo-dependent hydrolases"/>
    <property type="match status" value="1"/>
</dbReference>
<protein>
    <recommendedName>
        <fullName evidence="6">Dihydroorotase</fullName>
        <shortName evidence="6">DHOase</shortName>
        <ecNumber evidence="6">3.5.2.3</ecNumber>
    </recommendedName>
</protein>